<comment type="caution">
    <text evidence="9">The sequence shown here is derived from an EMBL/GenBank/DDBJ whole genome shotgun (WGS) entry which is preliminary data.</text>
</comment>
<evidence type="ECO:0008006" key="11">
    <source>
        <dbReference type="Google" id="ProtNLM"/>
    </source>
</evidence>
<dbReference type="CDD" id="cd07560">
    <property type="entry name" value="Peptidase_S41_CPP"/>
    <property type="match status" value="1"/>
</dbReference>
<feature type="signal peptide" evidence="6">
    <location>
        <begin position="1"/>
        <end position="26"/>
    </location>
</feature>
<evidence type="ECO:0000256" key="1">
    <source>
        <dbReference type="ARBA" id="ARBA00009179"/>
    </source>
</evidence>
<organism evidence="9 10">
    <name type="scientific">Asaia bogorensis</name>
    <dbReference type="NCBI Taxonomy" id="91915"/>
    <lineage>
        <taxon>Bacteria</taxon>
        <taxon>Pseudomonadati</taxon>
        <taxon>Pseudomonadota</taxon>
        <taxon>Alphaproteobacteria</taxon>
        <taxon>Acetobacterales</taxon>
        <taxon>Acetobacteraceae</taxon>
        <taxon>Asaia</taxon>
    </lineage>
</organism>
<protein>
    <recommendedName>
        <fullName evidence="11">C-terminal processing peptidase</fullName>
    </recommendedName>
</protein>
<feature type="domain" description="Tail specific protease" evidence="8">
    <location>
        <begin position="282"/>
        <end position="471"/>
    </location>
</feature>
<dbReference type="PANTHER" id="PTHR32060">
    <property type="entry name" value="TAIL-SPECIFIC PROTEASE"/>
    <property type="match status" value="1"/>
</dbReference>
<evidence type="ECO:0000259" key="7">
    <source>
        <dbReference type="SMART" id="SM00228"/>
    </source>
</evidence>
<dbReference type="Pfam" id="PF03572">
    <property type="entry name" value="Peptidase_S41"/>
    <property type="match status" value="1"/>
</dbReference>
<dbReference type="AlphaFoldDB" id="A0A060QI95"/>
<evidence type="ECO:0000313" key="9">
    <source>
        <dbReference type="EMBL" id="CDG40884.1"/>
    </source>
</evidence>
<dbReference type="PANTHER" id="PTHR32060:SF22">
    <property type="entry name" value="CARBOXYL-TERMINAL-PROCESSING PEPTIDASE 3, CHLOROPLASTIC"/>
    <property type="match status" value="1"/>
</dbReference>
<dbReference type="SUPFAM" id="SSF52096">
    <property type="entry name" value="ClpP/crotonase"/>
    <property type="match status" value="1"/>
</dbReference>
<sequence length="556" mass="58251">MGAMGLAVAVATLSGAMLASITPAQAARLGARRPQPAELAQAGPPAAVTATRTTQQPEGGQGDSTLDTGLLSSVLSSAFRFLTPRTLDAHSSRTYSLWGLDGLTAIDPSITIEEPTHGPKEAASLRLSLSQKTVAEFREPGENETGEWVRVLVSIMDAAWRASPALRSAGRDALLQSFFDELFNHLDPYSRYVAPAPAGNDRANRAGDVAGVGLSLQRDGTGLVIGAINANGPAWAAGANIGQKLLAVDGHSTRNQDADTVEGWLNGAPGSKVRLLLADPGHHGAIMRLERQIVPPQTVFASGHDHIAVMRIASFSSDTAEELSQNIDQALQDKKLVGLIIDLRGDRGGVLQQAVTATALVLDQGIAVVTKGRDPKSNHIWAVQGGDMTHGLPITVLVDGRTASAAEIMAAALSDHRRAVVIGSATLGKGLVQAIGQMPDGGELFVTWSRVIAPLGWPLQGLGVTPQICTSRGALSLEQQLSALGQGKLLDAETVRASREIRFPVSVSRILDIRRHCPAALGTDADLDTAAMLLHLPDSYRAALAAMPDDMDDASP</sequence>
<dbReference type="SUPFAM" id="SSF50156">
    <property type="entry name" value="PDZ domain-like"/>
    <property type="match status" value="1"/>
</dbReference>
<evidence type="ECO:0000256" key="6">
    <source>
        <dbReference type="SAM" id="SignalP"/>
    </source>
</evidence>
<dbReference type="InterPro" id="IPR001478">
    <property type="entry name" value="PDZ"/>
</dbReference>
<reference evidence="9 10" key="2">
    <citation type="journal article" date="2014" name="PLoS ONE">
        <title>Evolution of mitochondria reconstructed from the energy metabolism of living bacteria.</title>
        <authorList>
            <person name="Degli Esposti M."/>
            <person name="Chouaia B."/>
            <person name="Comandatore F."/>
            <person name="Crotti E."/>
            <person name="Sassera D."/>
            <person name="Lievens P.M."/>
            <person name="Daffonchio D."/>
            <person name="Bandi C."/>
        </authorList>
    </citation>
    <scope>NUCLEOTIDE SEQUENCE [LARGE SCALE GENOMIC DNA]</scope>
    <source>
        <strain evidence="9 10">SF2.1</strain>
    </source>
</reference>
<dbReference type="InterPro" id="IPR029045">
    <property type="entry name" value="ClpP/crotonase-like_dom_sf"/>
</dbReference>
<dbReference type="Gene3D" id="3.30.750.44">
    <property type="match status" value="1"/>
</dbReference>
<feature type="compositionally biased region" description="Polar residues" evidence="5">
    <location>
        <begin position="50"/>
        <end position="66"/>
    </location>
</feature>
<dbReference type="GO" id="GO:0006508">
    <property type="term" value="P:proteolysis"/>
    <property type="evidence" value="ECO:0007669"/>
    <property type="project" value="UniProtKB-KW"/>
</dbReference>
<dbReference type="Pfam" id="PF17820">
    <property type="entry name" value="PDZ_6"/>
    <property type="match status" value="1"/>
</dbReference>
<dbReference type="InterPro" id="IPR005151">
    <property type="entry name" value="Tail-specific_protease"/>
</dbReference>
<feature type="domain" description="PDZ" evidence="7">
    <location>
        <begin position="210"/>
        <end position="281"/>
    </location>
</feature>
<dbReference type="InterPro" id="IPR004447">
    <property type="entry name" value="Peptidase_S41A"/>
</dbReference>
<dbReference type="Gene3D" id="3.90.226.10">
    <property type="entry name" value="2-enoyl-CoA Hydratase, Chain A, domain 1"/>
    <property type="match status" value="1"/>
</dbReference>
<keyword evidence="3" id="KW-0378">Hydrolase</keyword>
<dbReference type="EMBL" id="CBLX010000024">
    <property type="protein sequence ID" value="CDG40884.1"/>
    <property type="molecule type" value="Genomic_DNA"/>
</dbReference>
<evidence type="ECO:0000256" key="4">
    <source>
        <dbReference type="ARBA" id="ARBA00022825"/>
    </source>
</evidence>
<feature type="region of interest" description="Disordered" evidence="5">
    <location>
        <begin position="29"/>
        <end position="66"/>
    </location>
</feature>
<dbReference type="SMART" id="SM00245">
    <property type="entry name" value="TSPc"/>
    <property type="match status" value="1"/>
</dbReference>
<feature type="chain" id="PRO_5001585948" description="C-terminal processing peptidase" evidence="6">
    <location>
        <begin position="27"/>
        <end position="556"/>
    </location>
</feature>
<evidence type="ECO:0000313" key="10">
    <source>
        <dbReference type="Proteomes" id="UP000027583"/>
    </source>
</evidence>
<dbReference type="eggNOG" id="COG0793">
    <property type="taxonomic scope" value="Bacteria"/>
</dbReference>
<dbReference type="Proteomes" id="UP000027583">
    <property type="component" value="Unassembled WGS sequence"/>
</dbReference>
<gene>
    <name evidence="9" type="ORF">ASAP_2839</name>
</gene>
<proteinExistence type="inferred from homology"/>
<evidence type="ECO:0000256" key="2">
    <source>
        <dbReference type="ARBA" id="ARBA00022670"/>
    </source>
</evidence>
<accession>A0A060QI95</accession>
<dbReference type="GO" id="GO:0004175">
    <property type="term" value="F:endopeptidase activity"/>
    <property type="evidence" value="ECO:0007669"/>
    <property type="project" value="TreeGrafter"/>
</dbReference>
<dbReference type="SMART" id="SM00228">
    <property type="entry name" value="PDZ"/>
    <property type="match status" value="1"/>
</dbReference>
<dbReference type="InterPro" id="IPR041489">
    <property type="entry name" value="PDZ_6"/>
</dbReference>
<evidence type="ECO:0000256" key="5">
    <source>
        <dbReference type="SAM" id="MobiDB-lite"/>
    </source>
</evidence>
<keyword evidence="6" id="KW-0732">Signal</keyword>
<keyword evidence="2" id="KW-0645">Protease</keyword>
<dbReference type="InterPro" id="IPR036034">
    <property type="entry name" value="PDZ_sf"/>
</dbReference>
<dbReference type="GO" id="GO:0008236">
    <property type="term" value="F:serine-type peptidase activity"/>
    <property type="evidence" value="ECO:0007669"/>
    <property type="project" value="UniProtKB-KW"/>
</dbReference>
<evidence type="ECO:0000256" key="3">
    <source>
        <dbReference type="ARBA" id="ARBA00022801"/>
    </source>
</evidence>
<comment type="similarity">
    <text evidence="1">Belongs to the peptidase S41A family.</text>
</comment>
<evidence type="ECO:0000259" key="8">
    <source>
        <dbReference type="SMART" id="SM00245"/>
    </source>
</evidence>
<reference evidence="9 10" key="1">
    <citation type="journal article" date="2014" name="Genome Biol. Evol.">
        <title>Acetic acid bacteria genomes reveal functional traits for adaptation to life in insect guts.</title>
        <authorList>
            <person name="Chouaia B."/>
            <person name="Gaiarsa S."/>
            <person name="Crotti E."/>
            <person name="Comandatore F."/>
            <person name="Degli Esposti M."/>
            <person name="Ricci I."/>
            <person name="Alma A."/>
            <person name="Favia G."/>
            <person name="Bandi C."/>
            <person name="Daffonchio D."/>
        </authorList>
    </citation>
    <scope>NUCLEOTIDE SEQUENCE [LARGE SCALE GENOMIC DNA]</scope>
    <source>
        <strain evidence="9 10">SF2.1</strain>
    </source>
</reference>
<name>A0A060QI95_9PROT</name>
<keyword evidence="4" id="KW-0720">Serine protease</keyword>
<dbReference type="Gene3D" id="2.30.42.10">
    <property type="match status" value="1"/>
</dbReference>